<feature type="non-terminal residue" evidence="1">
    <location>
        <position position="1"/>
    </location>
</feature>
<feature type="non-terminal residue" evidence="1">
    <location>
        <position position="61"/>
    </location>
</feature>
<reference evidence="1" key="1">
    <citation type="submission" date="2021-02" db="EMBL/GenBank/DDBJ databases">
        <authorList>
            <person name="Dougan E. K."/>
            <person name="Rhodes N."/>
            <person name="Thang M."/>
            <person name="Chan C."/>
        </authorList>
    </citation>
    <scope>NUCLEOTIDE SEQUENCE</scope>
</reference>
<evidence type="ECO:0000313" key="1">
    <source>
        <dbReference type="EMBL" id="CAE7843616.1"/>
    </source>
</evidence>
<evidence type="ECO:0000313" key="2">
    <source>
        <dbReference type="Proteomes" id="UP000601435"/>
    </source>
</evidence>
<name>A0A812ZWK5_9DINO</name>
<gene>
    <name evidence="1" type="primary">cbh</name>
    <name evidence="1" type="ORF">SNEC2469_LOCUS25819</name>
</gene>
<organism evidence="1 2">
    <name type="scientific">Symbiodinium necroappetens</name>
    <dbReference type="NCBI Taxonomy" id="1628268"/>
    <lineage>
        <taxon>Eukaryota</taxon>
        <taxon>Sar</taxon>
        <taxon>Alveolata</taxon>
        <taxon>Dinophyceae</taxon>
        <taxon>Suessiales</taxon>
        <taxon>Symbiodiniaceae</taxon>
        <taxon>Symbiodinium</taxon>
    </lineage>
</organism>
<proteinExistence type="predicted"/>
<accession>A0A812ZWK5</accession>
<sequence length="61" mass="6795">EILKHMYTNLYSTSSVDLPKSVAKSSSLELMKAYAQPDQVKELYAVLYSTTGVNLPKKDAQ</sequence>
<comment type="caution">
    <text evidence="1">The sequence shown here is derived from an EMBL/GenBank/DDBJ whole genome shotgun (WGS) entry which is preliminary data.</text>
</comment>
<protein>
    <submittedName>
        <fullName evidence="1">Cbh protein</fullName>
    </submittedName>
</protein>
<keyword evidence="2" id="KW-1185">Reference proteome</keyword>
<dbReference type="AlphaFoldDB" id="A0A812ZWK5"/>
<dbReference type="EMBL" id="CAJNJA010051409">
    <property type="protein sequence ID" value="CAE7843616.1"/>
    <property type="molecule type" value="Genomic_DNA"/>
</dbReference>
<dbReference type="Proteomes" id="UP000601435">
    <property type="component" value="Unassembled WGS sequence"/>
</dbReference>
<dbReference type="OrthoDB" id="485453at2759"/>